<evidence type="ECO:0000256" key="7">
    <source>
        <dbReference type="ARBA" id="ARBA00022989"/>
    </source>
</evidence>
<feature type="transmembrane region" description="Helical" evidence="11">
    <location>
        <begin position="385"/>
        <end position="406"/>
    </location>
</feature>
<evidence type="ECO:0000256" key="6">
    <source>
        <dbReference type="ARBA" id="ARBA00022824"/>
    </source>
</evidence>
<accession>A0A7S1C0R2</accession>
<keyword evidence="5 11" id="KW-0812">Transmembrane</keyword>
<evidence type="ECO:0000256" key="3">
    <source>
        <dbReference type="ARBA" id="ARBA00004586"/>
    </source>
</evidence>
<keyword evidence="8 11" id="KW-0472">Membrane</keyword>
<evidence type="ECO:0000256" key="9">
    <source>
        <dbReference type="ARBA" id="ARBA00023242"/>
    </source>
</evidence>
<proteinExistence type="inferred from homology"/>
<evidence type="ECO:0000256" key="2">
    <source>
        <dbReference type="ARBA" id="ARBA00004259"/>
    </source>
</evidence>
<comment type="subcellular location">
    <subcellularLocation>
        <location evidence="1">Endomembrane system</location>
        <topology evidence="1">Multi-pass membrane protein</topology>
    </subcellularLocation>
    <subcellularLocation>
        <location evidence="3">Endoplasmic reticulum membrane</location>
    </subcellularLocation>
    <subcellularLocation>
        <location evidence="2">Nucleus envelope</location>
    </subcellularLocation>
</comment>
<evidence type="ECO:0000256" key="1">
    <source>
        <dbReference type="ARBA" id="ARBA00004127"/>
    </source>
</evidence>
<evidence type="ECO:0000256" key="4">
    <source>
        <dbReference type="ARBA" id="ARBA00006627"/>
    </source>
</evidence>
<evidence type="ECO:0000313" key="12">
    <source>
        <dbReference type="EMBL" id="CAD8904128.1"/>
    </source>
</evidence>
<dbReference type="PANTHER" id="PTHR13416:SF2">
    <property type="entry name" value="TRANSMEMBRANE PROTEIN 43"/>
    <property type="match status" value="1"/>
</dbReference>
<dbReference type="Pfam" id="PF07787">
    <property type="entry name" value="TMEM43"/>
    <property type="match status" value="1"/>
</dbReference>
<protein>
    <submittedName>
        <fullName evidence="12">Uncharacterized protein</fullName>
    </submittedName>
</protein>
<evidence type="ECO:0000256" key="8">
    <source>
        <dbReference type="ARBA" id="ARBA00023136"/>
    </source>
</evidence>
<dbReference type="PANTHER" id="PTHR13416">
    <property type="match status" value="1"/>
</dbReference>
<feature type="transmembrane region" description="Helical" evidence="11">
    <location>
        <begin position="56"/>
        <end position="76"/>
    </location>
</feature>
<dbReference type="InterPro" id="IPR012430">
    <property type="entry name" value="TMEM43_fam"/>
</dbReference>
<feature type="region of interest" description="Disordered" evidence="10">
    <location>
        <begin position="1"/>
        <end position="40"/>
    </location>
</feature>
<keyword evidence="7 11" id="KW-1133">Transmembrane helix</keyword>
<dbReference type="AlphaFoldDB" id="A0A7S1C0R2"/>
<dbReference type="GO" id="GO:0006629">
    <property type="term" value="P:lipid metabolic process"/>
    <property type="evidence" value="ECO:0007669"/>
    <property type="project" value="TreeGrafter"/>
</dbReference>
<feature type="transmembrane region" description="Helical" evidence="11">
    <location>
        <begin position="412"/>
        <end position="431"/>
    </location>
</feature>
<dbReference type="EMBL" id="HBFR01042854">
    <property type="protein sequence ID" value="CAD8904128.1"/>
    <property type="molecule type" value="Transcribed_RNA"/>
</dbReference>
<organism evidence="12">
    <name type="scientific">Corethron hystrix</name>
    <dbReference type="NCBI Taxonomy" id="216773"/>
    <lineage>
        <taxon>Eukaryota</taxon>
        <taxon>Sar</taxon>
        <taxon>Stramenopiles</taxon>
        <taxon>Ochrophyta</taxon>
        <taxon>Bacillariophyta</taxon>
        <taxon>Coscinodiscophyceae</taxon>
        <taxon>Corethrophycidae</taxon>
        <taxon>Corethrales</taxon>
        <taxon>Corethraceae</taxon>
        <taxon>Corethron</taxon>
    </lineage>
</organism>
<evidence type="ECO:0000256" key="10">
    <source>
        <dbReference type="SAM" id="MobiDB-lite"/>
    </source>
</evidence>
<comment type="similarity">
    <text evidence="4">Belongs to the TMEM43 family.</text>
</comment>
<dbReference type="GO" id="GO:0005637">
    <property type="term" value="C:nuclear inner membrane"/>
    <property type="evidence" value="ECO:0007669"/>
    <property type="project" value="TreeGrafter"/>
</dbReference>
<gene>
    <name evidence="12" type="ORF">CHYS00102_LOCUS31348</name>
</gene>
<evidence type="ECO:0000256" key="11">
    <source>
        <dbReference type="SAM" id="Phobius"/>
    </source>
</evidence>
<feature type="compositionally biased region" description="Basic and acidic residues" evidence="10">
    <location>
        <begin position="23"/>
        <end position="35"/>
    </location>
</feature>
<keyword evidence="6" id="KW-0256">Endoplasmic reticulum</keyword>
<evidence type="ECO:0000256" key="5">
    <source>
        <dbReference type="ARBA" id="ARBA00022692"/>
    </source>
</evidence>
<feature type="compositionally biased region" description="Low complexity" evidence="10">
    <location>
        <begin position="264"/>
        <end position="274"/>
    </location>
</feature>
<feature type="transmembrane region" description="Helical" evidence="11">
    <location>
        <begin position="344"/>
        <end position="364"/>
    </location>
</feature>
<name>A0A7S1C0R2_9STRA</name>
<keyword evidence="9" id="KW-0539">Nucleus</keyword>
<feature type="region of interest" description="Disordered" evidence="10">
    <location>
        <begin position="264"/>
        <end position="286"/>
    </location>
</feature>
<reference evidence="12" key="1">
    <citation type="submission" date="2021-01" db="EMBL/GenBank/DDBJ databases">
        <authorList>
            <person name="Corre E."/>
            <person name="Pelletier E."/>
            <person name="Niang G."/>
            <person name="Scheremetjew M."/>
            <person name="Finn R."/>
            <person name="Kale V."/>
            <person name="Holt S."/>
            <person name="Cochrane G."/>
            <person name="Meng A."/>
            <person name="Brown T."/>
            <person name="Cohen L."/>
        </authorList>
    </citation>
    <scope>NUCLEOTIDE SEQUENCE</scope>
    <source>
        <strain evidence="12">308</strain>
    </source>
</reference>
<dbReference type="GO" id="GO:0071763">
    <property type="term" value="P:nuclear membrane organization"/>
    <property type="evidence" value="ECO:0007669"/>
    <property type="project" value="TreeGrafter"/>
</dbReference>
<feature type="compositionally biased region" description="Acidic residues" evidence="10">
    <location>
        <begin position="1"/>
        <end position="22"/>
    </location>
</feature>
<sequence length="455" mass="48730">MSDSEEIDEEVSDVEKEADEADKEAGEGSKDAERDGEADEAVEIEEQGLCARLSDALCGIIIGLVLFLAAVALLFWNEGRTVKYYRALEQGEKLAATIVVNNATAPNGNHDGSPVYFNTTISLRDVLKDADFGIKTAGSMHLYRKAEMYQWLEESKTTTEKNLGGGTTKKTTYSYKKRWSETLVDSSKFHKKENHINPTTMPFQSETWVVDPVNVGVWVMPPRIVGLSWARSNINVNVTNIPDDKLRNSTVQSGRMLYIGSAGSSSSSAAAKSSTPDPKNPAVGDSRIRFQETKTPVQVSVVAMQVGATFAPWPAENGKEVFLARTGEVSLVNMFEGEKASAGMVTWIVRAVGYVMMGLGLYLVARPLEVVADIIPCVGDLVGNLLCCASFTIALAVSFIVGGIVWVFYRPIIGIPLLVVGISSAIGLGIFSGGCKGKGSDGSDHGSSSSGSSSS</sequence>
<dbReference type="GO" id="GO:0005789">
    <property type="term" value="C:endoplasmic reticulum membrane"/>
    <property type="evidence" value="ECO:0007669"/>
    <property type="project" value="UniProtKB-SubCell"/>
</dbReference>